<comment type="similarity">
    <text evidence="1">Belongs to the peptidase M16 family.</text>
</comment>
<protein>
    <submittedName>
        <fullName evidence="5">Insulinase family protein</fullName>
    </submittedName>
</protein>
<dbReference type="Gene3D" id="3.30.830.10">
    <property type="entry name" value="Metalloenzyme, LuxS/M16 peptidase-like"/>
    <property type="match status" value="2"/>
</dbReference>
<gene>
    <name evidence="5" type="ORF">H8R92_01635</name>
</gene>
<evidence type="ECO:0000256" key="1">
    <source>
        <dbReference type="ARBA" id="ARBA00007261"/>
    </source>
</evidence>
<dbReference type="AlphaFoldDB" id="A0A8I0A746"/>
<dbReference type="SUPFAM" id="SSF63411">
    <property type="entry name" value="LuxS/MPP-like metallohydrolase"/>
    <property type="match status" value="2"/>
</dbReference>
<evidence type="ECO:0000313" key="6">
    <source>
        <dbReference type="Proteomes" id="UP000662088"/>
    </source>
</evidence>
<dbReference type="GO" id="GO:0046872">
    <property type="term" value="F:metal ion binding"/>
    <property type="evidence" value="ECO:0007669"/>
    <property type="project" value="InterPro"/>
</dbReference>
<accession>A0A8I0A746</accession>
<dbReference type="InterPro" id="IPR011249">
    <property type="entry name" value="Metalloenz_LuxS/M16"/>
</dbReference>
<evidence type="ECO:0000256" key="2">
    <source>
        <dbReference type="SAM" id="Coils"/>
    </source>
</evidence>
<reference evidence="5" key="1">
    <citation type="submission" date="2020-08" db="EMBL/GenBank/DDBJ databases">
        <title>Genome public.</title>
        <authorList>
            <person name="Liu C."/>
            <person name="Sun Q."/>
        </authorList>
    </citation>
    <scope>NUCLEOTIDE SEQUENCE</scope>
    <source>
        <strain evidence="5">NSJ-42</strain>
    </source>
</reference>
<dbReference type="PANTHER" id="PTHR11851:SF49">
    <property type="entry name" value="MITOCHONDRIAL-PROCESSING PEPTIDASE SUBUNIT ALPHA"/>
    <property type="match status" value="1"/>
</dbReference>
<evidence type="ECO:0000313" key="5">
    <source>
        <dbReference type="EMBL" id="MBC5639151.1"/>
    </source>
</evidence>
<evidence type="ECO:0000259" key="4">
    <source>
        <dbReference type="Pfam" id="PF05193"/>
    </source>
</evidence>
<dbReference type="PANTHER" id="PTHR11851">
    <property type="entry name" value="METALLOPROTEASE"/>
    <property type="match status" value="1"/>
</dbReference>
<dbReference type="RefSeq" id="WP_186834531.1">
    <property type="nucleotide sequence ID" value="NZ_JACOOQ010000002.1"/>
</dbReference>
<keyword evidence="2" id="KW-0175">Coiled coil</keyword>
<comment type="caution">
    <text evidence="5">The sequence shown here is derived from an EMBL/GenBank/DDBJ whole genome shotgun (WGS) entry which is preliminary data.</text>
</comment>
<dbReference type="Pfam" id="PF00675">
    <property type="entry name" value="Peptidase_M16"/>
    <property type="match status" value="1"/>
</dbReference>
<keyword evidence="6" id="KW-1185">Reference proteome</keyword>
<feature type="domain" description="Peptidase M16 N-terminal" evidence="3">
    <location>
        <begin position="16"/>
        <end position="156"/>
    </location>
</feature>
<name>A0A8I0A746_9CLOT</name>
<organism evidence="5 6">
    <name type="scientific">Clostridium lentum</name>
    <dbReference type="NCBI Taxonomy" id="2763037"/>
    <lineage>
        <taxon>Bacteria</taxon>
        <taxon>Bacillati</taxon>
        <taxon>Bacillota</taxon>
        <taxon>Clostridia</taxon>
        <taxon>Eubacteriales</taxon>
        <taxon>Clostridiaceae</taxon>
        <taxon>Clostridium</taxon>
    </lineage>
</organism>
<sequence length="405" mass="46662">MQEYILKNGLKLVYKSTDSMLSSISIALDAGAIRDTEGKFGIAHVTEHMIYKGTSNRSEVEINKEFSEIFGFQNAMTNYPYVIYYGTLLSEDLAKGIELYADLLINTTLGNDGFKEEMDVIKEELKEWDEEVEQFCEDKLFLNSYKDRRIKYPIIGMEKSLENISIEDVKEFYNKYYFPENTTIVIISQKSFEEIIEIVNKYFISWDNSGFTTTLTESEKAKGGIYRDKREGINTAKVLITYDISVLNHEEIKVFKVLNQYIGEGVNSLLFDSLRTKKGLVYDVLTKVSNESGIGLYKITFSTGEEKIQEAINSIEIIFENLEETLENLSKKEIDGLVKSLKLKRLFNEEQSIRLSNAVAMYDIMFGNYELYFDEIKGLENINKEDLIAVSSKVFHNKCIEIITR</sequence>
<feature type="coiled-coil region" evidence="2">
    <location>
        <begin position="305"/>
        <end position="332"/>
    </location>
</feature>
<dbReference type="Pfam" id="PF05193">
    <property type="entry name" value="Peptidase_M16_C"/>
    <property type="match status" value="1"/>
</dbReference>
<dbReference type="Proteomes" id="UP000662088">
    <property type="component" value="Unassembled WGS sequence"/>
</dbReference>
<dbReference type="EMBL" id="JACOOQ010000002">
    <property type="protein sequence ID" value="MBC5639151.1"/>
    <property type="molecule type" value="Genomic_DNA"/>
</dbReference>
<feature type="domain" description="Peptidase M16 C-terminal" evidence="4">
    <location>
        <begin position="163"/>
        <end position="340"/>
    </location>
</feature>
<feature type="coiled-coil region" evidence="2">
    <location>
        <begin position="111"/>
        <end position="138"/>
    </location>
</feature>
<dbReference type="InterPro" id="IPR007863">
    <property type="entry name" value="Peptidase_M16_C"/>
</dbReference>
<proteinExistence type="inferred from homology"/>
<evidence type="ECO:0000259" key="3">
    <source>
        <dbReference type="Pfam" id="PF00675"/>
    </source>
</evidence>
<dbReference type="InterPro" id="IPR050361">
    <property type="entry name" value="MPP/UQCRC_Complex"/>
</dbReference>
<dbReference type="InterPro" id="IPR011765">
    <property type="entry name" value="Pept_M16_N"/>
</dbReference>